<dbReference type="InterPro" id="IPR017006">
    <property type="entry name" value="UCP032756"/>
</dbReference>
<protein>
    <recommendedName>
        <fullName evidence="5">DUF2286 domain-containing protein</fullName>
    </recommendedName>
</protein>
<name>A0A371QVU9_9CREN</name>
<dbReference type="EMBL" id="NMUE01000042">
    <property type="protein sequence ID" value="RFA94216.1"/>
    <property type="molecule type" value="Genomic_DNA"/>
</dbReference>
<dbReference type="RefSeq" id="WP_116421748.1">
    <property type="nucleotide sequence ID" value="NZ_NMUE01000042.1"/>
</dbReference>
<comment type="caution">
    <text evidence="1">The sequence shown here is derived from an EMBL/GenBank/DDBJ whole genome shotgun (WGS) entry which is preliminary data.</text>
</comment>
<dbReference type="Pfam" id="PF10051">
    <property type="entry name" value="DUF2286"/>
    <property type="match status" value="1"/>
</dbReference>
<evidence type="ECO:0000313" key="1">
    <source>
        <dbReference type="EMBL" id="RFA94216.1"/>
    </source>
</evidence>
<gene>
    <name evidence="1" type="ORF">CGL51_10925</name>
    <name evidence="2" type="ORF">CGL52_07270</name>
</gene>
<dbReference type="PIRSF" id="PIRSF032756">
    <property type="entry name" value="UCP032756"/>
    <property type="match status" value="1"/>
</dbReference>
<evidence type="ECO:0000313" key="2">
    <source>
        <dbReference type="EMBL" id="RFA98420.1"/>
    </source>
</evidence>
<evidence type="ECO:0000313" key="4">
    <source>
        <dbReference type="Proteomes" id="UP000257123"/>
    </source>
</evidence>
<reference evidence="3 4" key="1">
    <citation type="submission" date="2017-07" db="EMBL/GenBank/DDBJ databases">
        <title>Draft genome sequence of aerobic hyperthermophilic archaea, Pyrobaculum aerophilum YKB31 and YKB32.</title>
        <authorList>
            <person name="Mochizuki T."/>
            <person name="Berliner A.J."/>
            <person name="Yoshida-Takashima Y."/>
            <person name="Takaki Y."/>
            <person name="Nunoura T."/>
            <person name="Takai K."/>
        </authorList>
    </citation>
    <scope>NUCLEOTIDE SEQUENCE [LARGE SCALE GENOMIC DNA]</scope>
    <source>
        <strain evidence="1 4">YKB31</strain>
        <strain evidence="2 3">YKB32</strain>
    </source>
</reference>
<dbReference type="Proteomes" id="UP000257123">
    <property type="component" value="Unassembled WGS sequence"/>
</dbReference>
<accession>A0A371QVU9</accession>
<dbReference type="EMBL" id="NMUF01000017">
    <property type="protein sequence ID" value="RFA98420.1"/>
    <property type="molecule type" value="Genomic_DNA"/>
</dbReference>
<organism evidence="1 4">
    <name type="scientific">Pyrobaculum aerophilum</name>
    <dbReference type="NCBI Taxonomy" id="13773"/>
    <lineage>
        <taxon>Archaea</taxon>
        <taxon>Thermoproteota</taxon>
        <taxon>Thermoprotei</taxon>
        <taxon>Thermoproteales</taxon>
        <taxon>Thermoproteaceae</taxon>
        <taxon>Pyrobaculum</taxon>
    </lineage>
</organism>
<proteinExistence type="predicted"/>
<sequence length="136" mass="15337">MSVVAHISKNTITKKEVVNKDVVEAVKEVAIELLKAWDPTASDFIVLRDFYSISYPAPLSRELLEKVRKYSPKRVENRVEIALPVYEIVHSAQWSGNSLNIGDAVVVFPYVDEATTEEVLRGIMEGFAAQEEEELE</sequence>
<dbReference type="OrthoDB" id="15027at2157"/>
<dbReference type="Proteomes" id="UP000256877">
    <property type="component" value="Unassembled WGS sequence"/>
</dbReference>
<dbReference type="AlphaFoldDB" id="A0A371QVU9"/>
<evidence type="ECO:0000313" key="3">
    <source>
        <dbReference type="Proteomes" id="UP000256877"/>
    </source>
</evidence>
<evidence type="ECO:0008006" key="5">
    <source>
        <dbReference type="Google" id="ProtNLM"/>
    </source>
</evidence>